<dbReference type="PIRSF" id="PIRSF006594">
    <property type="entry name" value="UCP006594"/>
    <property type="match status" value="1"/>
</dbReference>
<dbReference type="PANTHER" id="PTHR43801">
    <property type="entry name" value="NUCLEOTIDE-BINDING PROTEIN-RELATED"/>
    <property type="match status" value="1"/>
</dbReference>
<protein>
    <submittedName>
        <fullName evidence="1">Protein of uncharacterized function DUF116</fullName>
    </submittedName>
</protein>
<gene>
    <name evidence="1" type="ORF">NCTC12112_00575</name>
</gene>
<accession>A0AAX1TPT4</accession>
<dbReference type="RefSeq" id="WP_005978161.1">
    <property type="nucleotide sequence ID" value="NZ_BAABXY010000001.1"/>
</dbReference>
<evidence type="ECO:0000313" key="2">
    <source>
        <dbReference type="Proteomes" id="UP000249008"/>
    </source>
</evidence>
<proteinExistence type="predicted"/>
<dbReference type="PANTHER" id="PTHR43801:SF1">
    <property type="entry name" value="POLYPRENYL SYNTHETASE"/>
    <property type="match status" value="1"/>
</dbReference>
<dbReference type="GeneID" id="78455165"/>
<dbReference type="Proteomes" id="UP000249008">
    <property type="component" value="Chromosome 1"/>
</dbReference>
<reference evidence="1 2" key="1">
    <citation type="submission" date="2018-06" db="EMBL/GenBank/DDBJ databases">
        <authorList>
            <consortium name="Pathogen Informatics"/>
            <person name="Doyle S."/>
        </authorList>
    </citation>
    <scope>NUCLEOTIDE SEQUENCE [LARGE SCALE GENOMIC DNA]</scope>
    <source>
        <strain evidence="1 2">NCTC12112</strain>
    </source>
</reference>
<dbReference type="Pfam" id="PF01976">
    <property type="entry name" value="DUF116"/>
    <property type="match status" value="1"/>
</dbReference>
<dbReference type="AlphaFoldDB" id="A0AAX1TPT4"/>
<dbReference type="EMBL" id="LS483487">
    <property type="protein sequence ID" value="SQJ00224.1"/>
    <property type="molecule type" value="Genomic_DNA"/>
</dbReference>
<evidence type="ECO:0000313" key="1">
    <source>
        <dbReference type="EMBL" id="SQJ00224.1"/>
    </source>
</evidence>
<name>A0AAX1TPT4_9FUSO</name>
<sequence>MSSNFFRKMVYDFYYLLFLFVDRKKREVETNDVAVKFLDYNNKKVMASLKGKDIKKLLILLPHCVQKYTCPYKVTSNIENCRNCGQCVIGELLSMKKEFPIEIRIATGGTLARKHIKELKPDLVAAVACKRDLMSGIHDAFPVKVYGIFNKIINEPCVDTTVSGEKIRSFLKEIYKTQGGEM</sequence>
<dbReference type="InterPro" id="IPR002829">
    <property type="entry name" value="DUF116"/>
</dbReference>
<dbReference type="KEGG" id="ful:C4N20_10105"/>
<organism evidence="1 2">
    <name type="scientific">Fusobacterium ulcerans</name>
    <dbReference type="NCBI Taxonomy" id="861"/>
    <lineage>
        <taxon>Bacteria</taxon>
        <taxon>Fusobacteriati</taxon>
        <taxon>Fusobacteriota</taxon>
        <taxon>Fusobacteriia</taxon>
        <taxon>Fusobacteriales</taxon>
        <taxon>Fusobacteriaceae</taxon>
        <taxon>Fusobacterium</taxon>
    </lineage>
</organism>